<dbReference type="FunFam" id="1.10.287.190:FF:000001">
    <property type="entry name" value="Transcription initiation factor IIA subunit 2"/>
    <property type="match status" value="1"/>
</dbReference>
<dbReference type="PANTHER" id="PTHR10966">
    <property type="entry name" value="TRANSCRIPTION INITIATION FACTOR IIA SUBUNIT 2"/>
    <property type="match status" value="1"/>
</dbReference>
<comment type="subcellular location">
    <subcellularLocation>
        <location evidence="1 9">Nucleus</location>
    </subcellularLocation>
</comment>
<dbReference type="InterPro" id="IPR009083">
    <property type="entry name" value="TFIIA_a-hlx"/>
</dbReference>
<dbReference type="InterPro" id="IPR015871">
    <property type="entry name" value="TFIIA_gsu_C"/>
</dbReference>
<evidence type="ECO:0000256" key="3">
    <source>
        <dbReference type="ARBA" id="ARBA00019928"/>
    </source>
</evidence>
<keyword evidence="4 9" id="KW-0805">Transcription regulation</keyword>
<reference evidence="12 13" key="1">
    <citation type="journal article" date="2015" name="Genome Biol. Evol.">
        <title>Phylogenomic analyses indicate that early fungi evolved digesting cell walls of algal ancestors of land plants.</title>
        <authorList>
            <person name="Chang Y."/>
            <person name="Wang S."/>
            <person name="Sekimoto S."/>
            <person name="Aerts A.L."/>
            <person name="Choi C."/>
            <person name="Clum A."/>
            <person name="LaButti K.M."/>
            <person name="Lindquist E.A."/>
            <person name="Yee Ngan C."/>
            <person name="Ohm R.A."/>
            <person name="Salamov A.A."/>
            <person name="Grigoriev I.V."/>
            <person name="Spatafora J.W."/>
            <person name="Berbee M.L."/>
        </authorList>
    </citation>
    <scope>NUCLEOTIDE SEQUENCE [LARGE SCALE GENOMIC DNA]</scope>
    <source>
        <strain evidence="12 13">NRRL 28638</strain>
    </source>
</reference>
<dbReference type="AlphaFoldDB" id="A0A137P972"/>
<evidence type="ECO:0000256" key="5">
    <source>
        <dbReference type="ARBA" id="ARBA00023163"/>
    </source>
</evidence>
<gene>
    <name evidence="12" type="ORF">CONCODRAFT_48706</name>
</gene>
<evidence type="ECO:0000256" key="9">
    <source>
        <dbReference type="PIRNR" id="PIRNR009415"/>
    </source>
</evidence>
<dbReference type="Gene3D" id="1.10.287.190">
    <property type="entry name" value="Transcription factor IIA gamma subunit, alpha-helical domain"/>
    <property type="match status" value="1"/>
</dbReference>
<dbReference type="InterPro" id="IPR003194">
    <property type="entry name" value="TFIIA_gsu"/>
</dbReference>
<dbReference type="CDD" id="cd10014">
    <property type="entry name" value="TFIIA_gamma_C"/>
    <property type="match status" value="1"/>
</dbReference>
<feature type="domain" description="Transcription initiation factor IIA gamma subunit C-terminal" evidence="11">
    <location>
        <begin position="61"/>
        <end position="102"/>
    </location>
</feature>
<protein>
    <recommendedName>
        <fullName evidence="3 9">Transcription initiation factor IIA subunit 2</fullName>
    </recommendedName>
</protein>
<evidence type="ECO:0000256" key="6">
    <source>
        <dbReference type="ARBA" id="ARBA00023242"/>
    </source>
</evidence>
<evidence type="ECO:0000313" key="13">
    <source>
        <dbReference type="Proteomes" id="UP000070444"/>
    </source>
</evidence>
<evidence type="ECO:0000313" key="12">
    <source>
        <dbReference type="EMBL" id="KXN71539.1"/>
    </source>
</evidence>
<dbReference type="Gene3D" id="2.30.18.10">
    <property type="entry name" value="Transcription factor IIA (TFIIA), beta-barrel domain"/>
    <property type="match status" value="1"/>
</dbReference>
<dbReference type="GO" id="GO:0000979">
    <property type="term" value="F:RNA polymerase II core promoter sequence-specific DNA binding"/>
    <property type="evidence" value="ECO:0007669"/>
    <property type="project" value="EnsemblFungi"/>
</dbReference>
<sequence>MSQYYELYRSSTLGLALTDSLDELIQSGQINPQLAMRVLMQFDKSMTEGLASQVRARATFKGHLQTYRFCDDVWTFIIEGPSFRFEQDVVLVDKVKVVACNAKKPGEI</sequence>
<accession>A0A137P972</accession>
<comment type="similarity">
    <text evidence="2 9">Belongs to the TFIIA subunit 2 family.</text>
</comment>
<dbReference type="Pfam" id="PF02751">
    <property type="entry name" value="TFIIA_gamma_C"/>
    <property type="match status" value="1"/>
</dbReference>
<dbReference type="Pfam" id="PF02268">
    <property type="entry name" value="TFIIA_gamma_N"/>
    <property type="match status" value="1"/>
</dbReference>
<keyword evidence="6 9" id="KW-0539">Nucleus</keyword>
<keyword evidence="5 9" id="KW-0804">Transcription</keyword>
<dbReference type="GO" id="GO:0060261">
    <property type="term" value="P:positive regulation of transcription initiation by RNA polymerase II"/>
    <property type="evidence" value="ECO:0007669"/>
    <property type="project" value="EnsemblFungi"/>
</dbReference>
<name>A0A137P972_CONC2</name>
<dbReference type="EMBL" id="KQ964473">
    <property type="protein sequence ID" value="KXN71539.1"/>
    <property type="molecule type" value="Genomic_DNA"/>
</dbReference>
<evidence type="ECO:0000256" key="4">
    <source>
        <dbReference type="ARBA" id="ARBA00023015"/>
    </source>
</evidence>
<dbReference type="OrthoDB" id="586585at2759"/>
<evidence type="ECO:0000256" key="2">
    <source>
        <dbReference type="ARBA" id="ARBA00007675"/>
    </source>
</evidence>
<dbReference type="FunFam" id="2.30.18.10:FF:000003">
    <property type="entry name" value="Transcription initiation factor IIA subunit 2"/>
    <property type="match status" value="1"/>
</dbReference>
<dbReference type="GO" id="GO:0051123">
    <property type="term" value="P:RNA polymerase II preinitiation complex assembly"/>
    <property type="evidence" value="ECO:0007669"/>
    <property type="project" value="EnsemblFungi"/>
</dbReference>
<comment type="function">
    <text evidence="7">TFIIA is a component of the transcription machinery of RNA polymerase II and plays an important role in transcriptional activation. TFIIA in a complex with TBP mediates transcriptional activity.</text>
</comment>
<evidence type="ECO:0000256" key="1">
    <source>
        <dbReference type="ARBA" id="ARBA00004123"/>
    </source>
</evidence>
<dbReference type="InterPro" id="IPR015872">
    <property type="entry name" value="TFIIA_gsu_N"/>
</dbReference>
<dbReference type="GO" id="GO:0005672">
    <property type="term" value="C:transcription factor TFIIA complex"/>
    <property type="evidence" value="ECO:0007669"/>
    <property type="project" value="EnsemblFungi"/>
</dbReference>
<dbReference type="SUPFAM" id="SSF47396">
    <property type="entry name" value="Transcription factor IIA (TFIIA), alpha-helical domain"/>
    <property type="match status" value="1"/>
</dbReference>
<dbReference type="GO" id="GO:0017025">
    <property type="term" value="F:TBP-class protein binding"/>
    <property type="evidence" value="ECO:0007669"/>
    <property type="project" value="EnsemblFungi"/>
</dbReference>
<dbReference type="CDD" id="cd10145">
    <property type="entry name" value="TFIIA_gamma_N"/>
    <property type="match status" value="1"/>
</dbReference>
<comment type="subunit">
    <text evidence="8">TFIIA is a heterodimer composed of the large TOA1 and the small TOA2 subunits.</text>
</comment>
<evidence type="ECO:0000259" key="11">
    <source>
        <dbReference type="Pfam" id="PF02751"/>
    </source>
</evidence>
<evidence type="ECO:0000256" key="7">
    <source>
        <dbReference type="ARBA" id="ARBA00024733"/>
    </source>
</evidence>
<keyword evidence="13" id="KW-1185">Reference proteome</keyword>
<dbReference type="STRING" id="796925.A0A137P972"/>
<dbReference type="Proteomes" id="UP000070444">
    <property type="component" value="Unassembled WGS sequence"/>
</dbReference>
<dbReference type="PIRSF" id="PIRSF009415">
    <property type="entry name" value="Hum_TFIIA_gamma"/>
    <property type="match status" value="1"/>
</dbReference>
<dbReference type="InterPro" id="IPR009088">
    <property type="entry name" value="TFIIA_b-brl"/>
</dbReference>
<organism evidence="12 13">
    <name type="scientific">Conidiobolus coronatus (strain ATCC 28846 / CBS 209.66 / NRRL 28638)</name>
    <name type="common">Delacroixia coronata</name>
    <dbReference type="NCBI Taxonomy" id="796925"/>
    <lineage>
        <taxon>Eukaryota</taxon>
        <taxon>Fungi</taxon>
        <taxon>Fungi incertae sedis</taxon>
        <taxon>Zoopagomycota</taxon>
        <taxon>Entomophthoromycotina</taxon>
        <taxon>Entomophthoromycetes</taxon>
        <taxon>Entomophthorales</taxon>
        <taxon>Ancylistaceae</taxon>
        <taxon>Conidiobolus</taxon>
    </lineage>
</organism>
<dbReference type="OMA" id="QYYELYR"/>
<feature type="domain" description="Transcription initiation factor IIA gamma subunit N-terminal" evidence="10">
    <location>
        <begin position="4"/>
        <end position="50"/>
    </location>
</feature>
<proteinExistence type="inferred from homology"/>
<evidence type="ECO:0000259" key="10">
    <source>
        <dbReference type="Pfam" id="PF02268"/>
    </source>
</evidence>
<dbReference type="SUPFAM" id="SSF50784">
    <property type="entry name" value="Transcription factor IIA (TFIIA), beta-barrel domain"/>
    <property type="match status" value="1"/>
</dbReference>
<evidence type="ECO:0000256" key="8">
    <source>
        <dbReference type="ARBA" id="ARBA00063181"/>
    </source>
</evidence>